<dbReference type="GO" id="GO:0006096">
    <property type="term" value="P:glycolytic process"/>
    <property type="evidence" value="ECO:0007669"/>
    <property type="project" value="UniProtKB-UniPathway"/>
</dbReference>
<dbReference type="GO" id="GO:0006094">
    <property type="term" value="P:gluconeogenesis"/>
    <property type="evidence" value="ECO:0007669"/>
    <property type="project" value="UniProtKB-UniPathway"/>
</dbReference>
<dbReference type="STRING" id="36807.Mlaev_01995"/>
<accession>A0A150HD11</accession>
<evidence type="ECO:0000313" key="4">
    <source>
        <dbReference type="Proteomes" id="UP000075357"/>
    </source>
</evidence>
<dbReference type="RefSeq" id="WP_061683266.1">
    <property type="nucleotide sequence ID" value="NZ_LRAD01000040.1"/>
</dbReference>
<evidence type="ECO:0000256" key="2">
    <source>
        <dbReference type="RuleBase" id="RU363013"/>
    </source>
</evidence>
<comment type="pathway">
    <text evidence="2">Carbohydrate degradation; glycolysis; D-glyceraldehyde 3-phosphate from glycerone phosphate: step 1/1.</text>
</comment>
<keyword evidence="2" id="KW-0324">Glycolysis</keyword>
<dbReference type="PATRIC" id="fig|36807.3.peg.2022"/>
<dbReference type="GO" id="GO:0005829">
    <property type="term" value="C:cytosol"/>
    <property type="evidence" value="ECO:0007669"/>
    <property type="project" value="TreeGrafter"/>
</dbReference>
<sequence length="261" mass="27630">MAESRAEPGSPPILLGVSLKLYLDVERTARWAHDVAAIARSHPAVTDGSVELFVLPSLPAVPLVVQELAGTPVRVGAQDLHWDDRGAYTGAVSGQDLRTVGCALVEVGHAERRQIFGETDDVIGAKVAAAFRNGLVPVLCVGEHEPGSSTDAAHVCISQIESALRKVQIADAEIIIAYEPEWAIGQAEAASADHVRAVAATLADRLRQDPRFATVRVVYGGSAQPGTLTDLRGDVDGLFLGRYAHDPAELARIIDEAAALR</sequence>
<dbReference type="GO" id="GO:0004807">
    <property type="term" value="F:triose-phosphate isomerase activity"/>
    <property type="evidence" value="ECO:0007669"/>
    <property type="project" value="UniProtKB-EC"/>
</dbReference>
<dbReference type="Gene3D" id="3.20.20.70">
    <property type="entry name" value="Aldolase class I"/>
    <property type="match status" value="1"/>
</dbReference>
<dbReference type="Proteomes" id="UP000075357">
    <property type="component" value="Unassembled WGS sequence"/>
</dbReference>
<comment type="catalytic activity">
    <reaction evidence="2">
        <text>D-glyceraldehyde 3-phosphate = dihydroxyacetone phosphate</text>
        <dbReference type="Rhea" id="RHEA:18585"/>
        <dbReference type="ChEBI" id="CHEBI:57642"/>
        <dbReference type="ChEBI" id="CHEBI:59776"/>
        <dbReference type="EC" id="5.3.1.1"/>
    </reaction>
</comment>
<proteinExistence type="inferred from homology"/>
<dbReference type="AlphaFoldDB" id="A0A150HD11"/>
<dbReference type="EC" id="5.3.1.1" evidence="2"/>
<organism evidence="3 4">
    <name type="scientific">Microbacterium laevaniformans</name>
    <dbReference type="NCBI Taxonomy" id="36807"/>
    <lineage>
        <taxon>Bacteria</taxon>
        <taxon>Bacillati</taxon>
        <taxon>Actinomycetota</taxon>
        <taxon>Actinomycetes</taxon>
        <taxon>Micrococcales</taxon>
        <taxon>Microbacteriaceae</taxon>
        <taxon>Microbacterium</taxon>
    </lineage>
</organism>
<gene>
    <name evidence="3" type="primary">tpiA_2</name>
    <name evidence="3" type="ORF">Mlaev_01995</name>
</gene>
<reference evidence="3 4" key="1">
    <citation type="submission" date="2016-01" db="EMBL/GenBank/DDBJ databases">
        <title>Draft genome sequences of Microbacterium laevaniformans LCDC 91-0039 and the type strain of Microbacterium hominis LCDC 84-209.</title>
        <authorList>
            <person name="Bernier A.-M."/>
            <person name="Bernard K."/>
        </authorList>
    </citation>
    <scope>NUCLEOTIDE SEQUENCE [LARGE SCALE GENOMIC DNA]</scope>
    <source>
        <strain evidence="3 4">LCDC 91-0039</strain>
    </source>
</reference>
<keyword evidence="2" id="KW-0312">Gluconeogenesis</keyword>
<dbReference type="InterPro" id="IPR013785">
    <property type="entry name" value="Aldolase_TIM"/>
</dbReference>
<dbReference type="GO" id="GO:0046166">
    <property type="term" value="P:glyceraldehyde-3-phosphate biosynthetic process"/>
    <property type="evidence" value="ECO:0007669"/>
    <property type="project" value="TreeGrafter"/>
</dbReference>
<name>A0A150HD11_9MICO</name>
<dbReference type="SUPFAM" id="SSF51351">
    <property type="entry name" value="Triosephosphate isomerase (TIM)"/>
    <property type="match status" value="1"/>
</dbReference>
<keyword evidence="2" id="KW-0963">Cytoplasm</keyword>
<dbReference type="CDD" id="cd00311">
    <property type="entry name" value="TIM"/>
    <property type="match status" value="1"/>
</dbReference>
<comment type="caution">
    <text evidence="3">The sequence shown here is derived from an EMBL/GenBank/DDBJ whole genome shotgun (WGS) entry which is preliminary data.</text>
</comment>
<evidence type="ECO:0000256" key="1">
    <source>
        <dbReference type="ARBA" id="ARBA00023235"/>
    </source>
</evidence>
<dbReference type="UniPathway" id="UPA00138"/>
<evidence type="ECO:0000313" key="3">
    <source>
        <dbReference type="EMBL" id="KXZ60009.1"/>
    </source>
</evidence>
<dbReference type="PANTHER" id="PTHR21139">
    <property type="entry name" value="TRIOSEPHOSPHATE ISOMERASE"/>
    <property type="match status" value="1"/>
</dbReference>
<keyword evidence="1 2" id="KW-0413">Isomerase</keyword>
<comment type="subcellular location">
    <subcellularLocation>
        <location evidence="2">Cytoplasm</location>
    </subcellularLocation>
</comment>
<keyword evidence="4" id="KW-1185">Reference proteome</keyword>
<dbReference type="InterPro" id="IPR000652">
    <property type="entry name" value="Triosephosphate_isomerase"/>
</dbReference>
<dbReference type="GO" id="GO:0019563">
    <property type="term" value="P:glycerol catabolic process"/>
    <property type="evidence" value="ECO:0007669"/>
    <property type="project" value="TreeGrafter"/>
</dbReference>
<comment type="subunit">
    <text evidence="2">Homodimer.</text>
</comment>
<dbReference type="InterPro" id="IPR035990">
    <property type="entry name" value="TIM_sf"/>
</dbReference>
<dbReference type="PANTHER" id="PTHR21139:SF2">
    <property type="entry name" value="TRIOSEPHOSPHATE ISOMERASE"/>
    <property type="match status" value="1"/>
</dbReference>
<comment type="similarity">
    <text evidence="2">Belongs to the triosephosphate isomerase family.</text>
</comment>
<dbReference type="EMBL" id="LRAD01000040">
    <property type="protein sequence ID" value="KXZ60009.1"/>
    <property type="molecule type" value="Genomic_DNA"/>
</dbReference>
<dbReference type="PROSITE" id="PS51440">
    <property type="entry name" value="TIM_2"/>
    <property type="match status" value="1"/>
</dbReference>
<protein>
    <recommendedName>
        <fullName evidence="2">Triosephosphate isomerase</fullName>
        <ecNumber evidence="2">5.3.1.1</ecNumber>
    </recommendedName>
</protein>
<dbReference type="Pfam" id="PF00121">
    <property type="entry name" value="TIM"/>
    <property type="match status" value="1"/>
</dbReference>
<comment type="pathway">
    <text evidence="2">Carbohydrate biosynthesis; gluconeogenesis.</text>
</comment>
<dbReference type="UniPathway" id="UPA00109">
    <property type="reaction ID" value="UER00189"/>
</dbReference>